<proteinExistence type="predicted"/>
<feature type="domain" description="tRNA uridine(34) hydroxylase N-terminal" evidence="1">
    <location>
        <begin position="3"/>
        <end position="93"/>
    </location>
</feature>
<dbReference type="AlphaFoldDB" id="A0A382ZSZ1"/>
<sequence>MFTICALYKFSRLDDFDKMQRPLRDFMDSLNVRGTLLLAREGINGTISGSDSAINKILDYLNADKRLSNLEYKLSYSETVPFKRLKVKLKKEIVTLGIVDIDPTYSVGTYVKARDWNELIS</sequence>
<feature type="non-terminal residue" evidence="2">
    <location>
        <position position="1"/>
    </location>
</feature>
<evidence type="ECO:0000313" key="2">
    <source>
        <dbReference type="EMBL" id="SVD98571.1"/>
    </source>
</evidence>
<dbReference type="PANTHER" id="PTHR43268:SF3">
    <property type="entry name" value="RHODANESE-LIKE DOMAIN-CONTAINING PROTEIN 7-RELATED"/>
    <property type="match status" value="1"/>
</dbReference>
<dbReference type="PANTHER" id="PTHR43268">
    <property type="entry name" value="THIOSULFATE SULFURTRANSFERASE/RHODANESE-LIKE DOMAIN-CONTAINING PROTEIN 2"/>
    <property type="match status" value="1"/>
</dbReference>
<accession>A0A382ZSZ1</accession>
<dbReference type="Gene3D" id="3.30.70.100">
    <property type="match status" value="1"/>
</dbReference>
<gene>
    <name evidence="2" type="ORF">METZ01_LOCUS451425</name>
</gene>
<reference evidence="2" key="1">
    <citation type="submission" date="2018-05" db="EMBL/GenBank/DDBJ databases">
        <authorList>
            <person name="Lanie J.A."/>
            <person name="Ng W.-L."/>
            <person name="Kazmierczak K.M."/>
            <person name="Andrzejewski T.M."/>
            <person name="Davidsen T.M."/>
            <person name="Wayne K.J."/>
            <person name="Tettelin H."/>
            <person name="Glass J.I."/>
            <person name="Rusch D."/>
            <person name="Podicherti R."/>
            <person name="Tsui H.-C.T."/>
            <person name="Winkler M.E."/>
        </authorList>
    </citation>
    <scope>NUCLEOTIDE SEQUENCE</scope>
</reference>
<feature type="non-terminal residue" evidence="2">
    <location>
        <position position="121"/>
    </location>
</feature>
<name>A0A382ZSZ1_9ZZZZ</name>
<dbReference type="EMBL" id="UINC01186377">
    <property type="protein sequence ID" value="SVD98571.1"/>
    <property type="molecule type" value="Genomic_DNA"/>
</dbReference>
<organism evidence="2">
    <name type="scientific">marine metagenome</name>
    <dbReference type="NCBI Taxonomy" id="408172"/>
    <lineage>
        <taxon>unclassified sequences</taxon>
        <taxon>metagenomes</taxon>
        <taxon>ecological metagenomes</taxon>
    </lineage>
</organism>
<dbReference type="InterPro" id="IPR020936">
    <property type="entry name" value="TrhO"/>
</dbReference>
<protein>
    <recommendedName>
        <fullName evidence="1">tRNA uridine(34) hydroxylase N-terminal domain-containing protein</fullName>
    </recommendedName>
</protein>
<dbReference type="Pfam" id="PF17773">
    <property type="entry name" value="UPF0176_N"/>
    <property type="match status" value="1"/>
</dbReference>
<evidence type="ECO:0000259" key="1">
    <source>
        <dbReference type="Pfam" id="PF17773"/>
    </source>
</evidence>
<dbReference type="InterPro" id="IPR040503">
    <property type="entry name" value="TRHO_N"/>
</dbReference>